<dbReference type="PANTHER" id="PTHR33484">
    <property type="entry name" value="BNAC07G33360D PROTEIN"/>
    <property type="match status" value="1"/>
</dbReference>
<proteinExistence type="predicted"/>
<accession>A0A1J3HNH8</accession>
<sequence length="137" mass="15726">MAQKEKDRNTRIAQKAFEMVDKVYGKSQNITLPPHVPRDEFASRYNRNSYEYGGPKVYTIKETTSTTSCRRVIYQYSNESTIKEPVVSHPTEHIQYYGGARPFTGHANQFVRPNGRAISCDEAVQLYGGVLIKEFRN</sequence>
<dbReference type="EMBL" id="GEVL01008645">
    <property type="protein sequence ID" value="JAU68696.1"/>
    <property type="molecule type" value="Transcribed_RNA"/>
</dbReference>
<reference evidence="1" key="1">
    <citation type="submission" date="2016-07" db="EMBL/GenBank/DDBJ databases">
        <title>De novo transcriptome assembly of four accessions of the metal hyperaccumulator plant Noccaea caerulescens.</title>
        <authorList>
            <person name="Blande D."/>
            <person name="Halimaa P."/>
            <person name="Tervahauta A.I."/>
            <person name="Aarts M.G."/>
            <person name="Karenlampi S.O."/>
        </authorList>
    </citation>
    <scope>NUCLEOTIDE SEQUENCE</scope>
</reference>
<organism evidence="1">
    <name type="scientific">Noccaea caerulescens</name>
    <name type="common">Alpine penny-cress</name>
    <name type="synonym">Thlaspi caerulescens</name>
    <dbReference type="NCBI Taxonomy" id="107243"/>
    <lineage>
        <taxon>Eukaryota</taxon>
        <taxon>Viridiplantae</taxon>
        <taxon>Streptophyta</taxon>
        <taxon>Embryophyta</taxon>
        <taxon>Tracheophyta</taxon>
        <taxon>Spermatophyta</taxon>
        <taxon>Magnoliopsida</taxon>
        <taxon>eudicotyledons</taxon>
        <taxon>Gunneridae</taxon>
        <taxon>Pentapetalae</taxon>
        <taxon>rosids</taxon>
        <taxon>malvids</taxon>
        <taxon>Brassicales</taxon>
        <taxon>Brassicaceae</taxon>
        <taxon>Coluteocarpeae</taxon>
        <taxon>Noccaea</taxon>
    </lineage>
</organism>
<evidence type="ECO:0000313" key="1">
    <source>
        <dbReference type="EMBL" id="JAU68696.1"/>
    </source>
</evidence>
<dbReference type="PANTHER" id="PTHR33484:SF3">
    <property type="entry name" value="HYDROXYPROLINE-RICH GLYCOPROTEIN FAMILY PROTEIN"/>
    <property type="match status" value="1"/>
</dbReference>
<protein>
    <submittedName>
        <fullName evidence="1">Uncharacterized protein</fullName>
    </submittedName>
</protein>
<dbReference type="AlphaFoldDB" id="A0A1J3HNH8"/>
<name>A0A1J3HNH8_NOCCA</name>
<gene>
    <name evidence="1" type="ORF">LE_TR22855_c0_g1_i1_g.72404</name>
</gene>